<dbReference type="Proteomes" id="UP000037136">
    <property type="component" value="Unassembled WGS sequence"/>
</dbReference>
<accession>A0A2A9PJB2</accession>
<feature type="signal peptide" evidence="1">
    <location>
        <begin position="1"/>
        <end position="18"/>
    </location>
</feature>
<dbReference type="OrthoDB" id="10522725at2759"/>
<evidence type="ECO:0000313" key="3">
    <source>
        <dbReference type="Proteomes" id="UP000037136"/>
    </source>
</evidence>
<dbReference type="AlphaFoldDB" id="A0A2A9PJB2"/>
<organism evidence="2 3">
    <name type="scientific">Ophiocordyceps unilateralis</name>
    <name type="common">Zombie-ant fungus</name>
    <name type="synonym">Torrubia unilateralis</name>
    <dbReference type="NCBI Taxonomy" id="268505"/>
    <lineage>
        <taxon>Eukaryota</taxon>
        <taxon>Fungi</taxon>
        <taxon>Dikarya</taxon>
        <taxon>Ascomycota</taxon>
        <taxon>Pezizomycotina</taxon>
        <taxon>Sordariomycetes</taxon>
        <taxon>Hypocreomycetidae</taxon>
        <taxon>Hypocreales</taxon>
        <taxon>Ophiocordycipitaceae</taxon>
        <taxon>Ophiocordyceps</taxon>
    </lineage>
</organism>
<reference evidence="2 3" key="2">
    <citation type="journal article" date="2017" name="Sci. Rep.">
        <title>Ant-infecting Ophiocordyceps genomes reveal a high diversity of potential behavioral manipulation genes and a possible major role for enterotoxins.</title>
        <authorList>
            <person name="de Bekker C."/>
            <person name="Ohm R.A."/>
            <person name="Evans H.C."/>
            <person name="Brachmann A."/>
            <person name="Hughes D.P."/>
        </authorList>
    </citation>
    <scope>NUCLEOTIDE SEQUENCE [LARGE SCALE GENOMIC DNA]</scope>
    <source>
        <strain evidence="2 3">SC16a</strain>
    </source>
</reference>
<sequence>MRFSVFAFVAALVRTINAAPSVPDHTETEAHHPLLSTTAANPQINNHLAAAVSRRREDSRATCFYSCIGPPFPVCRCRYKSKSERCTKGGCRRK</sequence>
<name>A0A2A9PJB2_OPHUN</name>
<feature type="chain" id="PRO_5012902565" description="Invertebrate defensins family profile domain-containing protein" evidence="1">
    <location>
        <begin position="19"/>
        <end position="94"/>
    </location>
</feature>
<gene>
    <name evidence="2" type="ORF">XA68_18502</name>
</gene>
<protein>
    <recommendedName>
        <fullName evidence="4">Invertebrate defensins family profile domain-containing protein</fullName>
    </recommendedName>
</protein>
<comment type="caution">
    <text evidence="2">The sequence shown here is derived from an EMBL/GenBank/DDBJ whole genome shotgun (WGS) entry which is preliminary data.</text>
</comment>
<proteinExistence type="predicted"/>
<dbReference type="EMBL" id="LAZP02000097">
    <property type="protein sequence ID" value="PFH60973.1"/>
    <property type="molecule type" value="Genomic_DNA"/>
</dbReference>
<evidence type="ECO:0000313" key="2">
    <source>
        <dbReference type="EMBL" id="PFH60973.1"/>
    </source>
</evidence>
<reference evidence="2 3" key="1">
    <citation type="journal article" date="2015" name="BMC Genomics">
        <title>Gene expression during zombie ant biting behavior reflects the complexity underlying fungal parasitic behavioral manipulation.</title>
        <authorList>
            <person name="de Bekker C."/>
            <person name="Ohm R.A."/>
            <person name="Loreto R.G."/>
            <person name="Sebastian A."/>
            <person name="Albert I."/>
            <person name="Merrow M."/>
            <person name="Brachmann A."/>
            <person name="Hughes D.P."/>
        </authorList>
    </citation>
    <scope>NUCLEOTIDE SEQUENCE [LARGE SCALE GENOMIC DNA]</scope>
    <source>
        <strain evidence="2 3">SC16a</strain>
    </source>
</reference>
<evidence type="ECO:0008006" key="4">
    <source>
        <dbReference type="Google" id="ProtNLM"/>
    </source>
</evidence>
<keyword evidence="3" id="KW-1185">Reference proteome</keyword>
<evidence type="ECO:0000256" key="1">
    <source>
        <dbReference type="SAM" id="SignalP"/>
    </source>
</evidence>
<keyword evidence="1" id="KW-0732">Signal</keyword>